<keyword evidence="2" id="KW-0732">Signal</keyword>
<feature type="signal peptide" evidence="2">
    <location>
        <begin position="1"/>
        <end position="16"/>
    </location>
</feature>
<sequence>MKILLLLSLILLYCQSYQCGVVKELVETAANEVNKIAGYNENIAANKSENTSDVQNKDQTIEINAKEYENTKHNISTKVINTELQNSANIQNQRNNTPVQVNVDITLVVNYNKPNTNPNEESNKDNTEKNHPNTNETVTDANLINIDQNSIKISTVDVQQTNTNIKFPGPMNTPIITYNDGVVVVETNTVDDKVLFPDSKINVTLGCPDGMISTENGDCIIKGRERPKIVVNGDNDDIPRSAFSGGCFQGYARALDGSCQQIIED</sequence>
<evidence type="ECO:0000313" key="4">
    <source>
        <dbReference type="Proteomes" id="UP000053268"/>
    </source>
</evidence>
<dbReference type="AlphaFoldDB" id="A0A194PIU2"/>
<evidence type="ECO:0000313" key="3">
    <source>
        <dbReference type="EMBL" id="KPI92968.1"/>
    </source>
</evidence>
<feature type="region of interest" description="Disordered" evidence="1">
    <location>
        <begin position="111"/>
        <end position="136"/>
    </location>
</feature>
<feature type="compositionally biased region" description="Basic and acidic residues" evidence="1">
    <location>
        <begin position="121"/>
        <end position="131"/>
    </location>
</feature>
<reference evidence="3 4" key="1">
    <citation type="journal article" date="2015" name="Nat. Commun.">
        <title>Outbred genome sequencing and CRISPR/Cas9 gene editing in butterflies.</title>
        <authorList>
            <person name="Li X."/>
            <person name="Fan D."/>
            <person name="Zhang W."/>
            <person name="Liu G."/>
            <person name="Zhang L."/>
            <person name="Zhao L."/>
            <person name="Fang X."/>
            <person name="Chen L."/>
            <person name="Dong Y."/>
            <person name="Chen Y."/>
            <person name="Ding Y."/>
            <person name="Zhao R."/>
            <person name="Feng M."/>
            <person name="Zhu Y."/>
            <person name="Feng Y."/>
            <person name="Jiang X."/>
            <person name="Zhu D."/>
            <person name="Xiang H."/>
            <person name="Feng X."/>
            <person name="Li S."/>
            <person name="Wang J."/>
            <person name="Zhang G."/>
            <person name="Kronforst M.R."/>
            <person name="Wang W."/>
        </authorList>
    </citation>
    <scope>NUCLEOTIDE SEQUENCE [LARGE SCALE GENOMIC DNA]</scope>
    <source>
        <strain evidence="3">Ya'a_city_454_Px</strain>
        <tissue evidence="3">Whole body</tissue>
    </source>
</reference>
<protein>
    <submittedName>
        <fullName evidence="3">Uncharacterized protein</fullName>
    </submittedName>
</protein>
<evidence type="ECO:0000256" key="1">
    <source>
        <dbReference type="SAM" id="MobiDB-lite"/>
    </source>
</evidence>
<organism evidence="3 4">
    <name type="scientific">Papilio xuthus</name>
    <name type="common">Asian swallowtail butterfly</name>
    <dbReference type="NCBI Taxonomy" id="66420"/>
    <lineage>
        <taxon>Eukaryota</taxon>
        <taxon>Metazoa</taxon>
        <taxon>Ecdysozoa</taxon>
        <taxon>Arthropoda</taxon>
        <taxon>Hexapoda</taxon>
        <taxon>Insecta</taxon>
        <taxon>Pterygota</taxon>
        <taxon>Neoptera</taxon>
        <taxon>Endopterygota</taxon>
        <taxon>Lepidoptera</taxon>
        <taxon>Glossata</taxon>
        <taxon>Ditrysia</taxon>
        <taxon>Papilionoidea</taxon>
        <taxon>Papilionidae</taxon>
        <taxon>Papilioninae</taxon>
        <taxon>Papilio</taxon>
    </lineage>
</organism>
<feature type="chain" id="PRO_5008263287" evidence="2">
    <location>
        <begin position="17"/>
        <end position="265"/>
    </location>
</feature>
<name>A0A194PIU2_PAPXU</name>
<keyword evidence="4" id="KW-1185">Reference proteome</keyword>
<dbReference type="EMBL" id="KQ459603">
    <property type="protein sequence ID" value="KPI92968.1"/>
    <property type="molecule type" value="Genomic_DNA"/>
</dbReference>
<accession>A0A194PIU2</accession>
<evidence type="ECO:0000256" key="2">
    <source>
        <dbReference type="SAM" id="SignalP"/>
    </source>
</evidence>
<dbReference type="Proteomes" id="UP000053268">
    <property type="component" value="Unassembled WGS sequence"/>
</dbReference>
<gene>
    <name evidence="3" type="ORF">RR46_14189</name>
</gene>
<proteinExistence type="predicted"/>